<dbReference type="SMART" id="SM00382">
    <property type="entry name" value="AAA"/>
    <property type="match status" value="1"/>
</dbReference>
<dbReference type="Pfam" id="PF00005">
    <property type="entry name" value="ABC_tran"/>
    <property type="match status" value="1"/>
</dbReference>
<keyword evidence="3 8" id="KW-0812">Transmembrane</keyword>
<dbReference type="InterPro" id="IPR003439">
    <property type="entry name" value="ABC_transporter-like_ATP-bd"/>
</dbReference>
<evidence type="ECO:0000259" key="10">
    <source>
        <dbReference type="PROSITE" id="PS50929"/>
    </source>
</evidence>
<dbReference type="SUPFAM" id="SSF90123">
    <property type="entry name" value="ABC transporter transmembrane region"/>
    <property type="match status" value="1"/>
</dbReference>
<dbReference type="CDD" id="cd03254">
    <property type="entry name" value="ABCC_Glucan_exporter_like"/>
    <property type="match status" value="1"/>
</dbReference>
<reference evidence="12" key="1">
    <citation type="submission" date="2023-07" db="EMBL/GenBank/DDBJ databases">
        <title>Novel Mycoplasma species identified in domestic and wild animals.</title>
        <authorList>
            <person name="Volokhov D.V."/>
            <person name="Furtak V.A."/>
            <person name="Zagorodnyaya T.A."/>
        </authorList>
    </citation>
    <scope>NUCLEOTIDE SEQUENCE [LARGE SCALE GENOMIC DNA]</scope>
    <source>
        <strain evidence="12">92-19</strain>
    </source>
</reference>
<dbReference type="Pfam" id="PF00664">
    <property type="entry name" value="ABC_membrane"/>
    <property type="match status" value="1"/>
</dbReference>
<evidence type="ECO:0000256" key="4">
    <source>
        <dbReference type="ARBA" id="ARBA00022741"/>
    </source>
</evidence>
<dbReference type="Gene3D" id="3.40.50.300">
    <property type="entry name" value="P-loop containing nucleotide triphosphate hydrolases"/>
    <property type="match status" value="1"/>
</dbReference>
<feature type="transmembrane region" description="Helical" evidence="8">
    <location>
        <begin position="72"/>
        <end position="92"/>
    </location>
</feature>
<dbReference type="PANTHER" id="PTHR43394:SF1">
    <property type="entry name" value="ATP-BINDING CASSETTE SUB-FAMILY B MEMBER 10, MITOCHONDRIAL"/>
    <property type="match status" value="1"/>
</dbReference>
<feature type="domain" description="ABC transmembrane type-1" evidence="10">
    <location>
        <begin position="34"/>
        <end position="328"/>
    </location>
</feature>
<dbReference type="Proteomes" id="UP001209076">
    <property type="component" value="Unassembled WGS sequence"/>
</dbReference>
<keyword evidence="6 8" id="KW-1133">Transmembrane helix</keyword>
<keyword evidence="7 8" id="KW-0472">Membrane</keyword>
<proteinExistence type="inferred from homology"/>
<dbReference type="Gene3D" id="1.20.1560.10">
    <property type="entry name" value="ABC transporter type 1, transmembrane domain"/>
    <property type="match status" value="1"/>
</dbReference>
<evidence type="ECO:0000259" key="9">
    <source>
        <dbReference type="PROSITE" id="PS50893"/>
    </source>
</evidence>
<protein>
    <submittedName>
        <fullName evidence="11">ABC transporter ATP-binding protein/permease</fullName>
    </submittedName>
</protein>
<dbReference type="EMBL" id="JAOEGN010000011">
    <property type="protein sequence ID" value="MCU0105296.1"/>
    <property type="molecule type" value="Genomic_DNA"/>
</dbReference>
<dbReference type="InterPro" id="IPR003593">
    <property type="entry name" value="AAA+_ATPase"/>
</dbReference>
<dbReference type="PROSITE" id="PS50929">
    <property type="entry name" value="ABC_TM1F"/>
    <property type="match status" value="1"/>
</dbReference>
<dbReference type="InterPro" id="IPR039421">
    <property type="entry name" value="Type_1_exporter"/>
</dbReference>
<accession>A0ABT2PWF5</accession>
<evidence type="ECO:0000256" key="3">
    <source>
        <dbReference type="ARBA" id="ARBA00022692"/>
    </source>
</evidence>
<comment type="subcellular location">
    <subcellularLocation>
        <location evidence="1">Cell membrane</location>
        <topology evidence="1">Multi-pass membrane protein</topology>
    </subcellularLocation>
</comment>
<feature type="transmembrane region" description="Helical" evidence="8">
    <location>
        <begin position="253"/>
        <end position="279"/>
    </location>
</feature>
<evidence type="ECO:0000313" key="12">
    <source>
        <dbReference type="Proteomes" id="UP001209076"/>
    </source>
</evidence>
<dbReference type="InterPro" id="IPR036640">
    <property type="entry name" value="ABC1_TM_sf"/>
</dbReference>
<dbReference type="InterPro" id="IPR027417">
    <property type="entry name" value="P-loop_NTPase"/>
</dbReference>
<keyword evidence="5 11" id="KW-0067">ATP-binding</keyword>
<evidence type="ECO:0000256" key="7">
    <source>
        <dbReference type="ARBA" id="ARBA00023136"/>
    </source>
</evidence>
<sequence>MKDFKENTITKTDWQIVNRLIRYALPFKKNFIYASLMMILDVAASSIGPILIGYTIQIIDSNQSVNDKMLNFLWVSILFLGIIIGVSFIIYYQNWLLQESGQKIVYGIRKNVFNHIHTLSNSQINQIPVGKLVTRVNNDTNTLSEMYSSVIVNLIRNILMMLTYLVIMFAIDYKATLIMCLVFPFVFISTIFFRKLSRNSYRKVRNNVSNVNAFLSENLSGMRLTQIFNQEEKKKSEFIKYSQKLRNSYFNELMVFAIYRPLMFIFSMAATLIVLYYFATSIIDMTLAGAEPAAIILRVSLLVMMYQYASQLFEPVQQLAEQFNVLQSAMASSEKIFDVLDTKPEIEDENDAIELENFKGEIEFKNVWFQYVEDEWVLKDVSFKVNPNDTVAFVGATGSGKTTIMSLIVRNYDIQKGEILIDGIPIRRIKRSSLRKYIGQMPQDVFLFTGTIGSNITLNDKTISREKVIEASEYVGANTFIDKLDGTYDHIVRERGNNFSTGQRQLLSFARALVYEPTVMILDEATANIDSETEALIQTSLEKMMKLSTMLVVAHRLSTIQHADKIIVMQKGEIKESGTYQDLLKQKGLYYHLYELQYQKKSN</sequence>
<dbReference type="SUPFAM" id="SSF52540">
    <property type="entry name" value="P-loop containing nucleoside triphosphate hydrolases"/>
    <property type="match status" value="1"/>
</dbReference>
<evidence type="ECO:0000256" key="1">
    <source>
        <dbReference type="ARBA" id="ARBA00004651"/>
    </source>
</evidence>
<keyword evidence="4" id="KW-0547">Nucleotide-binding</keyword>
<keyword evidence="12" id="KW-1185">Reference proteome</keyword>
<dbReference type="RefSeq" id="WP_262096592.1">
    <property type="nucleotide sequence ID" value="NZ_JAOEGN010000011.1"/>
</dbReference>
<evidence type="ECO:0000313" key="11">
    <source>
        <dbReference type="EMBL" id="MCU0105296.1"/>
    </source>
</evidence>
<feature type="transmembrane region" description="Helical" evidence="8">
    <location>
        <begin position="175"/>
        <end position="193"/>
    </location>
</feature>
<evidence type="ECO:0000256" key="2">
    <source>
        <dbReference type="ARBA" id="ARBA00005417"/>
    </source>
</evidence>
<name>A0ABT2PWF5_9MOLU</name>
<comment type="caution">
    <text evidence="11">The sequence shown here is derived from an EMBL/GenBank/DDBJ whole genome shotgun (WGS) entry which is preliminary data.</text>
</comment>
<dbReference type="PANTHER" id="PTHR43394">
    <property type="entry name" value="ATP-DEPENDENT PERMEASE MDL1, MITOCHONDRIAL"/>
    <property type="match status" value="1"/>
</dbReference>
<evidence type="ECO:0000256" key="6">
    <source>
        <dbReference type="ARBA" id="ARBA00022989"/>
    </source>
</evidence>
<dbReference type="CDD" id="cd18544">
    <property type="entry name" value="ABC_6TM_TmrA_like"/>
    <property type="match status" value="1"/>
</dbReference>
<dbReference type="InterPro" id="IPR011527">
    <property type="entry name" value="ABC1_TM_dom"/>
</dbReference>
<comment type="similarity">
    <text evidence="2">Belongs to the ABC transporter superfamily.</text>
</comment>
<evidence type="ECO:0000256" key="8">
    <source>
        <dbReference type="SAM" id="Phobius"/>
    </source>
</evidence>
<organism evidence="11 12">
    <name type="scientific">Paracholeplasma vituli</name>
    <dbReference type="NCBI Taxonomy" id="69473"/>
    <lineage>
        <taxon>Bacteria</taxon>
        <taxon>Bacillati</taxon>
        <taxon>Mycoplasmatota</taxon>
        <taxon>Mollicutes</taxon>
        <taxon>Acholeplasmatales</taxon>
        <taxon>Acholeplasmataceae</taxon>
        <taxon>Paracholeplasma</taxon>
    </lineage>
</organism>
<evidence type="ECO:0000256" key="5">
    <source>
        <dbReference type="ARBA" id="ARBA00022840"/>
    </source>
</evidence>
<dbReference type="PROSITE" id="PS50893">
    <property type="entry name" value="ABC_TRANSPORTER_2"/>
    <property type="match status" value="1"/>
</dbReference>
<dbReference type="GO" id="GO:0005524">
    <property type="term" value="F:ATP binding"/>
    <property type="evidence" value="ECO:0007669"/>
    <property type="project" value="UniProtKB-KW"/>
</dbReference>
<feature type="domain" description="ABC transporter" evidence="9">
    <location>
        <begin position="362"/>
        <end position="596"/>
    </location>
</feature>
<feature type="transmembrane region" description="Helical" evidence="8">
    <location>
        <begin position="31"/>
        <end position="52"/>
    </location>
</feature>
<gene>
    <name evidence="11" type="ORF">N7603_06455</name>
</gene>
<feature type="transmembrane region" description="Helical" evidence="8">
    <location>
        <begin position="150"/>
        <end position="169"/>
    </location>
</feature>